<dbReference type="Pfam" id="PF10180">
    <property type="entry name" value="WKF"/>
    <property type="match status" value="1"/>
</dbReference>
<feature type="compositionally biased region" description="Low complexity" evidence="1">
    <location>
        <begin position="380"/>
        <end position="404"/>
    </location>
</feature>
<dbReference type="Proteomes" id="UP000294847">
    <property type="component" value="Chromosome 5"/>
</dbReference>
<protein>
    <recommendedName>
        <fullName evidence="2">WKF domain-containing protein</fullName>
    </recommendedName>
</protein>
<dbReference type="EMBL" id="CP034208">
    <property type="protein sequence ID" value="QBZ62014.1"/>
    <property type="molecule type" value="Genomic_DNA"/>
</dbReference>
<feature type="compositionally biased region" description="Polar residues" evidence="1">
    <location>
        <begin position="320"/>
        <end position="329"/>
    </location>
</feature>
<evidence type="ECO:0000313" key="4">
    <source>
        <dbReference type="Proteomes" id="UP000294847"/>
    </source>
</evidence>
<evidence type="ECO:0000256" key="1">
    <source>
        <dbReference type="SAM" id="MobiDB-lite"/>
    </source>
</evidence>
<feature type="region of interest" description="Disordered" evidence="1">
    <location>
        <begin position="295"/>
        <end position="433"/>
    </location>
</feature>
<feature type="compositionally biased region" description="Basic residues" evidence="1">
    <location>
        <begin position="342"/>
        <end position="351"/>
    </location>
</feature>
<dbReference type="PANTHER" id="PTHR22306">
    <property type="entry name" value="CHROMOSOME 7 OPEN READING FRAME 50"/>
    <property type="match status" value="1"/>
</dbReference>
<feature type="region of interest" description="Disordered" evidence="1">
    <location>
        <begin position="23"/>
        <end position="145"/>
    </location>
</feature>
<dbReference type="OMA" id="NAFRECL"/>
<dbReference type="PANTHER" id="PTHR22306:SF2">
    <property type="entry name" value="CHROMOSOME 7 OPEN READING FRAME 50"/>
    <property type="match status" value="1"/>
</dbReference>
<feature type="compositionally biased region" description="Acidic residues" evidence="1">
    <location>
        <begin position="422"/>
        <end position="433"/>
    </location>
</feature>
<feature type="compositionally biased region" description="Basic residues" evidence="1">
    <location>
        <begin position="117"/>
        <end position="128"/>
    </location>
</feature>
<evidence type="ECO:0000259" key="2">
    <source>
        <dbReference type="Pfam" id="PF10180"/>
    </source>
</evidence>
<proteinExistence type="predicted"/>
<accession>A0A4P7NJ17</accession>
<dbReference type="AlphaFoldDB" id="A0A4P7NJ17"/>
<feature type="compositionally biased region" description="Acidic residues" evidence="1">
    <location>
        <begin position="364"/>
        <end position="379"/>
    </location>
</feature>
<gene>
    <name evidence="3" type="ORF">PoMZ_10888</name>
</gene>
<evidence type="ECO:0000313" key="3">
    <source>
        <dbReference type="EMBL" id="QBZ62014.1"/>
    </source>
</evidence>
<dbReference type="InterPro" id="IPR019327">
    <property type="entry name" value="WKF"/>
</dbReference>
<feature type="compositionally biased region" description="Low complexity" evidence="1">
    <location>
        <begin position="306"/>
        <end position="319"/>
    </location>
</feature>
<sequence length="433" mass="46813">MSFAKSMPAQRVPAWKRLGLKLKGSADNDNTSLLPPSQPAAVATSSPSSNISGYSSNNKRKDYPVSNGTADEASVSKRSRTDLDRPFQGRRKSVTFADGTKDSDPVTPAATETPSKPKPKKIKKKSKGSKTEKQPGQDFKPTQIQPELSKYLREWETSRENWKFKKNYQTLLIKYAFTPEMVPAADFGIFLKYSRDSKGASRDWLKKSAEDVRKKDLGLAAASTGDVAKEQEKYASLLATMLQSHPGSGTNANGKRVRDDYNEEDFVMGGTNAIDPRDPEVTQRLVKRLRAELVLDELSSGDDSEATTTTTGTSEAASTPRESTLASTSDAAVAGDVGAKDGRRKRNRNKRTLAEDDASSSSDSSDDEDADDADEDDDTSSSGTSSSGSEDSGSESEGTLLRLQQQREELDTSSESSSSSDSDSDSSSDGEEL</sequence>
<feature type="compositionally biased region" description="Low complexity" evidence="1">
    <location>
        <begin position="45"/>
        <end position="57"/>
    </location>
</feature>
<reference evidence="3 4" key="1">
    <citation type="journal article" date="2019" name="Mol. Biol. Evol.">
        <title>Blast fungal genomes show frequent chromosomal changes, gene gains and losses, and effector gene turnover.</title>
        <authorList>
            <person name="Gomez Luciano L.B."/>
            <person name="Jason Tsai I."/>
            <person name="Chuma I."/>
            <person name="Tosa Y."/>
            <person name="Chen Y.H."/>
            <person name="Li J.Y."/>
            <person name="Li M.Y."/>
            <person name="Jade Lu M.Y."/>
            <person name="Nakayashiki H."/>
            <person name="Li W.H."/>
        </authorList>
    </citation>
    <scope>NUCLEOTIDE SEQUENCE [LARGE SCALE GENOMIC DNA]</scope>
    <source>
        <strain evidence="3">MZ5-1-6</strain>
    </source>
</reference>
<organism evidence="3 4">
    <name type="scientific">Pyricularia oryzae</name>
    <name type="common">Rice blast fungus</name>
    <name type="synonym">Magnaporthe oryzae</name>
    <dbReference type="NCBI Taxonomy" id="318829"/>
    <lineage>
        <taxon>Eukaryota</taxon>
        <taxon>Fungi</taxon>
        <taxon>Dikarya</taxon>
        <taxon>Ascomycota</taxon>
        <taxon>Pezizomycotina</taxon>
        <taxon>Sordariomycetes</taxon>
        <taxon>Sordariomycetidae</taxon>
        <taxon>Magnaporthales</taxon>
        <taxon>Pyriculariaceae</taxon>
        <taxon>Pyricularia</taxon>
    </lineage>
</organism>
<name>A0A4P7NJ17_PYROR</name>
<feature type="domain" description="WKF" evidence="2">
    <location>
        <begin position="150"/>
        <end position="212"/>
    </location>
</feature>